<comment type="caution">
    <text evidence="2">The sequence shown here is derived from an EMBL/GenBank/DDBJ whole genome shotgun (WGS) entry which is preliminary data.</text>
</comment>
<evidence type="ECO:0000313" key="3">
    <source>
        <dbReference type="Proteomes" id="UP000283895"/>
    </source>
</evidence>
<feature type="compositionally biased region" description="Polar residues" evidence="1">
    <location>
        <begin position="88"/>
        <end position="106"/>
    </location>
</feature>
<organism evidence="2 3">
    <name type="scientific">Cytospora schulzeri</name>
    <dbReference type="NCBI Taxonomy" id="448051"/>
    <lineage>
        <taxon>Eukaryota</taxon>
        <taxon>Fungi</taxon>
        <taxon>Dikarya</taxon>
        <taxon>Ascomycota</taxon>
        <taxon>Pezizomycotina</taxon>
        <taxon>Sordariomycetes</taxon>
        <taxon>Sordariomycetidae</taxon>
        <taxon>Diaporthales</taxon>
        <taxon>Cytosporaceae</taxon>
        <taxon>Cytospora</taxon>
    </lineage>
</organism>
<feature type="compositionally biased region" description="Basic and acidic residues" evidence="1">
    <location>
        <begin position="46"/>
        <end position="64"/>
    </location>
</feature>
<dbReference type="EMBL" id="LKEA01000007">
    <property type="protein sequence ID" value="ROW07797.1"/>
    <property type="molecule type" value="Genomic_DNA"/>
</dbReference>
<feature type="region of interest" description="Disordered" evidence="1">
    <location>
        <begin position="1"/>
        <end position="106"/>
    </location>
</feature>
<dbReference type="OrthoDB" id="5335351at2759"/>
<sequence>MDDRDGSTTPPLPPPEPYETQQPQQSSETLGPRQESSLSPPTSAQLEREDRPSEPAEARGHEASMDGTPQQSRLPRRANMSTPEPRLINTSNFHGNINPSSQTNGQGHENVANIDLAAHMEHERSSTPDTPGTVRTIPSFDWDDLEGRFEKALADVNGHEEDLMAEFEALVKYFNVWASAASAHDNERAAKRLQTRTQFVQLKEADLEKKKQYYEQVMQAFQNAMRLLNQA</sequence>
<protein>
    <submittedName>
        <fullName evidence="2">Uncharacterized protein</fullName>
    </submittedName>
</protein>
<keyword evidence="3" id="KW-1185">Reference proteome</keyword>
<dbReference type="AlphaFoldDB" id="A0A423WWF9"/>
<gene>
    <name evidence="2" type="ORF">VMCG_03585</name>
</gene>
<evidence type="ECO:0000256" key="1">
    <source>
        <dbReference type="SAM" id="MobiDB-lite"/>
    </source>
</evidence>
<name>A0A423WWF9_9PEZI</name>
<reference evidence="2 3" key="1">
    <citation type="submission" date="2015-09" db="EMBL/GenBank/DDBJ databases">
        <title>Host preference determinants of Valsa canker pathogens revealed by comparative genomics.</title>
        <authorList>
            <person name="Yin Z."/>
            <person name="Huang L."/>
        </authorList>
    </citation>
    <scope>NUCLEOTIDE SEQUENCE [LARGE SCALE GENOMIC DNA]</scope>
    <source>
        <strain evidence="2 3">03-1</strain>
    </source>
</reference>
<feature type="compositionally biased region" description="Low complexity" evidence="1">
    <location>
        <begin position="18"/>
        <end position="29"/>
    </location>
</feature>
<proteinExistence type="predicted"/>
<feature type="compositionally biased region" description="Polar residues" evidence="1">
    <location>
        <begin position="34"/>
        <end position="45"/>
    </location>
</feature>
<dbReference type="Proteomes" id="UP000283895">
    <property type="component" value="Unassembled WGS sequence"/>
</dbReference>
<dbReference type="STRING" id="356882.A0A423WWF9"/>
<accession>A0A423WWF9</accession>
<evidence type="ECO:0000313" key="2">
    <source>
        <dbReference type="EMBL" id="ROW07797.1"/>
    </source>
</evidence>